<dbReference type="Pfam" id="PF19489">
    <property type="entry name" value="SLT_4"/>
    <property type="match status" value="1"/>
</dbReference>
<name>A0A378JLD0_9GAMM</name>
<feature type="chain" id="PRO_5016804223" evidence="1">
    <location>
        <begin position="20"/>
        <end position="190"/>
    </location>
</feature>
<dbReference type="SUPFAM" id="SSF53955">
    <property type="entry name" value="Lysozyme-like"/>
    <property type="match status" value="1"/>
</dbReference>
<dbReference type="Proteomes" id="UP000254794">
    <property type="component" value="Unassembled WGS sequence"/>
</dbReference>
<protein>
    <submittedName>
        <fullName evidence="3">Transcriptional regulator</fullName>
    </submittedName>
</protein>
<dbReference type="PROSITE" id="PS51257">
    <property type="entry name" value="PROKAR_LIPOPROTEIN"/>
    <property type="match status" value="1"/>
</dbReference>
<evidence type="ECO:0000313" key="3">
    <source>
        <dbReference type="EMBL" id="STX51541.1"/>
    </source>
</evidence>
<dbReference type="Gene3D" id="1.10.530.10">
    <property type="match status" value="1"/>
</dbReference>
<dbReference type="InterPro" id="IPR023346">
    <property type="entry name" value="Lysozyme-like_dom_sf"/>
</dbReference>
<feature type="domain" description="Transglycosylase SLT" evidence="2">
    <location>
        <begin position="8"/>
        <end position="189"/>
    </location>
</feature>
<accession>A0A378JLD0</accession>
<keyword evidence="1" id="KW-0732">Signal</keyword>
<keyword evidence="4" id="KW-1185">Reference proteome</keyword>
<evidence type="ECO:0000256" key="1">
    <source>
        <dbReference type="SAM" id="SignalP"/>
    </source>
</evidence>
<dbReference type="RefSeq" id="WP_115331170.1">
    <property type="nucleotide sequence ID" value="NZ_CAAAHP010000001.1"/>
</dbReference>
<dbReference type="OrthoDB" id="9789144at2"/>
<organism evidence="3 4">
    <name type="scientific">Legionella busanensis</name>
    <dbReference type="NCBI Taxonomy" id="190655"/>
    <lineage>
        <taxon>Bacteria</taxon>
        <taxon>Pseudomonadati</taxon>
        <taxon>Pseudomonadota</taxon>
        <taxon>Gammaproteobacteria</taxon>
        <taxon>Legionellales</taxon>
        <taxon>Legionellaceae</taxon>
        <taxon>Legionella</taxon>
    </lineage>
</organism>
<dbReference type="AlphaFoldDB" id="A0A378JLD0"/>
<reference evidence="3 4" key="1">
    <citation type="submission" date="2018-06" db="EMBL/GenBank/DDBJ databases">
        <authorList>
            <consortium name="Pathogen Informatics"/>
            <person name="Doyle S."/>
        </authorList>
    </citation>
    <scope>NUCLEOTIDE SEQUENCE [LARGE SCALE GENOMIC DNA]</scope>
    <source>
        <strain evidence="3 4">NCTC13316</strain>
    </source>
</reference>
<feature type="signal peptide" evidence="1">
    <location>
        <begin position="1"/>
        <end position="19"/>
    </location>
</feature>
<dbReference type="InterPro" id="IPR045795">
    <property type="entry name" value="SLT_4"/>
</dbReference>
<dbReference type="CDD" id="cd00442">
    <property type="entry name" value="Lyz-like"/>
    <property type="match status" value="1"/>
</dbReference>
<dbReference type="EMBL" id="UGOD01000001">
    <property type="protein sequence ID" value="STX51541.1"/>
    <property type="molecule type" value="Genomic_DNA"/>
</dbReference>
<evidence type="ECO:0000259" key="2">
    <source>
        <dbReference type="Pfam" id="PF19489"/>
    </source>
</evidence>
<proteinExistence type="predicted"/>
<gene>
    <name evidence="3" type="ORF">NCTC13316_01636</name>
</gene>
<sequence length="190" mass="22456">MNFLRPLLLSLLFLLSACATKPPRNVDNLCYIFKQYPGWYRDAREVAHRWQVPVSVQMAIIHQESKFDGRARPKRTRILWVIPWKRPSSAYGYTQALRTTWALYKKNNGRVWSSRSDFTDAVDFIGWYINQINLRTGIPRNDAYNLYLAYHEGIGGYQRQTFLKRPWVMQVARKVSTRADIYHAQLSRCH</sequence>
<evidence type="ECO:0000313" key="4">
    <source>
        <dbReference type="Proteomes" id="UP000254794"/>
    </source>
</evidence>